<evidence type="ECO:0000313" key="3">
    <source>
        <dbReference type="Proteomes" id="UP000002939"/>
    </source>
</evidence>
<dbReference type="PANTHER" id="PTHR11715:SF3">
    <property type="entry name" value="GLYCINE CLEAVAGE SYSTEM H PROTEIN-RELATED"/>
    <property type="match status" value="1"/>
</dbReference>
<reference evidence="2" key="1">
    <citation type="submission" date="2009-09" db="EMBL/GenBank/DDBJ databases">
        <authorList>
            <consortium name="The Broad Institute Genome Sequencing Platform"/>
            <person name="Ward D."/>
            <person name="Feldgarden M."/>
            <person name="Earl A."/>
            <person name="Young S.K."/>
            <person name="Zeng Q."/>
            <person name="Koehrsen M."/>
            <person name="Alvarado L."/>
            <person name="Berlin A."/>
            <person name="Bochicchio J."/>
            <person name="Borenstein D."/>
            <person name="Chapman S.B."/>
            <person name="Chen Z."/>
            <person name="Engels R."/>
            <person name="Freedman E."/>
            <person name="Gellesch M."/>
            <person name="Goldberg J."/>
            <person name="Griggs A."/>
            <person name="Gujja S."/>
            <person name="Heilman E."/>
            <person name="Heiman D."/>
            <person name="Hepburn T."/>
            <person name="Howarth C."/>
            <person name="Jen D."/>
            <person name="Larson L."/>
            <person name="Lewis B."/>
            <person name="Mehta T."/>
            <person name="Park D."/>
            <person name="Pearson M."/>
            <person name="Roberts A."/>
            <person name="Saif S."/>
            <person name="Shea T."/>
            <person name="Shenoy N."/>
            <person name="Sisk P."/>
            <person name="Stolte C."/>
            <person name="Sykes S."/>
            <person name="Thomson T."/>
            <person name="Walk T."/>
            <person name="White J."/>
            <person name="Yandava C."/>
            <person name="Sibley C.D."/>
            <person name="Field T.R."/>
            <person name="Grinwis M."/>
            <person name="Eshaghurshan C.S."/>
            <person name="Surette M.G."/>
            <person name="Haas B."/>
            <person name="Nusbaum C."/>
            <person name="Birren B."/>
        </authorList>
    </citation>
    <scope>NUCLEOTIDE SEQUENCE [LARGE SCALE GENOMIC DNA]</scope>
    <source>
        <strain evidence="2">ATCC 700633</strain>
    </source>
</reference>
<evidence type="ECO:0008006" key="4">
    <source>
        <dbReference type="Google" id="ProtNLM"/>
    </source>
</evidence>
<dbReference type="RefSeq" id="WP_006703251.1">
    <property type="nucleotide sequence ID" value="NZ_KI391971.1"/>
</dbReference>
<dbReference type="Proteomes" id="UP000002939">
    <property type="component" value="Unassembled WGS sequence"/>
</dbReference>
<dbReference type="AlphaFoldDB" id="D0BLX2"/>
<dbReference type="HOGENOM" id="CLU_097408_3_0_9"/>
<organism evidence="2 3">
    <name type="scientific">Granulicatella elegans ATCC 700633</name>
    <dbReference type="NCBI Taxonomy" id="626369"/>
    <lineage>
        <taxon>Bacteria</taxon>
        <taxon>Bacillati</taxon>
        <taxon>Bacillota</taxon>
        <taxon>Bacilli</taxon>
        <taxon>Lactobacillales</taxon>
        <taxon>Carnobacteriaceae</taxon>
        <taxon>Granulicatella</taxon>
    </lineage>
</organism>
<dbReference type="PANTHER" id="PTHR11715">
    <property type="entry name" value="GLYCINE CLEAVAGE SYSTEM H PROTEIN"/>
    <property type="match status" value="1"/>
</dbReference>
<dbReference type="GO" id="GO:0019464">
    <property type="term" value="P:glycine decarboxylation via glycine cleavage system"/>
    <property type="evidence" value="ECO:0007669"/>
    <property type="project" value="InterPro"/>
</dbReference>
<reference evidence="2" key="2">
    <citation type="submission" date="2011-10" db="EMBL/GenBank/DDBJ databases">
        <title>The Genome Sequence of Granulicatella elegans ATCC 700633.</title>
        <authorList>
            <consortium name="The Broad Institute Genome Sequencing Platform"/>
            <consortium name="The Broad Institute Genome Sequencing Center for Infectious Disease"/>
            <person name="Earl A."/>
            <person name="Ward D."/>
            <person name="Feldgarden M."/>
            <person name="Gevers D."/>
            <person name="Sibley C.D."/>
            <person name="Field T.R."/>
            <person name="Grinwis M."/>
            <person name="Eshaghurshan C.S."/>
            <person name="Surette M.G."/>
            <person name="Young S.K."/>
            <person name="Zeng Q."/>
            <person name="Gargeya S."/>
            <person name="Fitzgerald M."/>
            <person name="Haas B."/>
            <person name="Abouelleil A."/>
            <person name="Alvarado L."/>
            <person name="Arachchi H.M."/>
            <person name="Berlin A."/>
            <person name="Brown A."/>
            <person name="Chapman S.B."/>
            <person name="Chen Z."/>
            <person name="Dunbar C."/>
            <person name="Freedman E."/>
            <person name="Gearin G."/>
            <person name="Goldberg J."/>
            <person name="Griggs A."/>
            <person name="Gujja S."/>
            <person name="Heiman D."/>
            <person name="Howarth C."/>
            <person name="Larson L."/>
            <person name="Lui A."/>
            <person name="MacDonald P.J.P."/>
            <person name="Montmayeur A."/>
            <person name="Murphy C."/>
            <person name="Neiman D."/>
            <person name="Pearson M."/>
            <person name="Priest M."/>
            <person name="Roberts A."/>
            <person name="Saif S."/>
            <person name="Shea T."/>
            <person name="Shenoy N."/>
            <person name="Sisk P."/>
            <person name="Stolte C."/>
            <person name="Sykes S."/>
            <person name="Wortman J."/>
            <person name="Nusbaum C."/>
            <person name="Birren B."/>
        </authorList>
    </citation>
    <scope>NUCLEOTIDE SEQUENCE [LARGE SCALE GENOMIC DNA]</scope>
    <source>
        <strain evidence="2">ATCC 700633</strain>
    </source>
</reference>
<protein>
    <recommendedName>
        <fullName evidence="4">Lipoyl-binding domain-containing protein</fullName>
    </recommendedName>
</protein>
<keyword evidence="3" id="KW-1185">Reference proteome</keyword>
<dbReference type="GO" id="GO:0005829">
    <property type="term" value="C:cytosol"/>
    <property type="evidence" value="ECO:0007669"/>
    <property type="project" value="TreeGrafter"/>
</dbReference>
<dbReference type="InterPro" id="IPR011053">
    <property type="entry name" value="Single_hybrid_motif"/>
</dbReference>
<evidence type="ECO:0000313" key="2">
    <source>
        <dbReference type="EMBL" id="EEW92987.1"/>
    </source>
</evidence>
<dbReference type="InterPro" id="IPR033753">
    <property type="entry name" value="GCV_H/Fam206"/>
</dbReference>
<name>D0BLX2_9LACT</name>
<keyword evidence="1" id="KW-0450">Lipoyl</keyword>
<gene>
    <name evidence="2" type="ORF">HMPREF0446_00975</name>
</gene>
<accession>D0BLX2</accession>
<sequence length="110" mass="12466">MRKFANFLWIDKEGDRYTIRMTPELQDDVGTIGFVQFSQDEVLEAEEEIVSIEASKTVMSIVTPIGGKVVAYNKAAVEEPTLLNSEKPEEHWLVVLTDVDEAQFMALEDE</sequence>
<evidence type="ECO:0000256" key="1">
    <source>
        <dbReference type="ARBA" id="ARBA00022823"/>
    </source>
</evidence>
<dbReference type="SUPFAM" id="SSF51230">
    <property type="entry name" value="Single hybrid motif"/>
    <property type="match status" value="1"/>
</dbReference>
<dbReference type="STRING" id="626369.HMPREF0446_00975"/>
<dbReference type="eggNOG" id="COG0509">
    <property type="taxonomic scope" value="Bacteria"/>
</dbReference>
<comment type="caution">
    <text evidence="2">The sequence shown here is derived from an EMBL/GenBank/DDBJ whole genome shotgun (WGS) entry which is preliminary data.</text>
</comment>
<dbReference type="CDD" id="cd06848">
    <property type="entry name" value="GCS_H"/>
    <property type="match status" value="1"/>
</dbReference>
<dbReference type="EMBL" id="ACRF02000016">
    <property type="protein sequence ID" value="EEW92987.1"/>
    <property type="molecule type" value="Genomic_DNA"/>
</dbReference>
<dbReference type="GO" id="GO:0009249">
    <property type="term" value="P:protein lipoylation"/>
    <property type="evidence" value="ECO:0007669"/>
    <property type="project" value="TreeGrafter"/>
</dbReference>
<proteinExistence type="predicted"/>
<dbReference type="InterPro" id="IPR002930">
    <property type="entry name" value="GCV_H"/>
</dbReference>
<dbReference type="Pfam" id="PF01597">
    <property type="entry name" value="GCV_H"/>
    <property type="match status" value="1"/>
</dbReference>
<dbReference type="GO" id="GO:0005960">
    <property type="term" value="C:glycine cleavage complex"/>
    <property type="evidence" value="ECO:0007669"/>
    <property type="project" value="InterPro"/>
</dbReference>
<dbReference type="OrthoDB" id="2401220at2"/>
<dbReference type="Gene3D" id="2.40.50.100">
    <property type="match status" value="1"/>
</dbReference>